<organism evidence="1 2">
    <name type="scientific">Fusarium agapanthi</name>
    <dbReference type="NCBI Taxonomy" id="1803897"/>
    <lineage>
        <taxon>Eukaryota</taxon>
        <taxon>Fungi</taxon>
        <taxon>Dikarya</taxon>
        <taxon>Ascomycota</taxon>
        <taxon>Pezizomycotina</taxon>
        <taxon>Sordariomycetes</taxon>
        <taxon>Hypocreomycetidae</taxon>
        <taxon>Hypocreales</taxon>
        <taxon>Nectriaceae</taxon>
        <taxon>Fusarium</taxon>
        <taxon>Fusarium fujikuroi species complex</taxon>
    </lineage>
</organism>
<dbReference type="AlphaFoldDB" id="A0A9P5BFF6"/>
<gene>
    <name evidence="1" type="ORF">FAGAP_2537</name>
</gene>
<evidence type="ECO:0000313" key="1">
    <source>
        <dbReference type="EMBL" id="KAF4501240.1"/>
    </source>
</evidence>
<reference evidence="1" key="1">
    <citation type="submission" date="2020-01" db="EMBL/GenBank/DDBJ databases">
        <title>Identification and distribution of gene clusters putatively required for synthesis of sphingolipid metabolism inhibitors in phylogenetically diverse species of the filamentous fungus Fusarium.</title>
        <authorList>
            <person name="Kim H.-S."/>
            <person name="Busman M."/>
            <person name="Brown D.W."/>
            <person name="Divon H."/>
            <person name="Uhlig S."/>
            <person name="Proctor R.H."/>
        </authorList>
    </citation>
    <scope>NUCLEOTIDE SEQUENCE</scope>
    <source>
        <strain evidence="1">NRRL 31653</strain>
    </source>
</reference>
<proteinExistence type="predicted"/>
<dbReference type="Proteomes" id="UP000737391">
    <property type="component" value="Unassembled WGS sequence"/>
</dbReference>
<dbReference type="EMBL" id="LUFC02000142">
    <property type="protein sequence ID" value="KAF4501240.1"/>
    <property type="molecule type" value="Genomic_DNA"/>
</dbReference>
<keyword evidence="2" id="KW-1185">Reference proteome</keyword>
<name>A0A9P5BFF6_9HYPO</name>
<evidence type="ECO:0000313" key="2">
    <source>
        <dbReference type="Proteomes" id="UP000737391"/>
    </source>
</evidence>
<sequence>MLSWSFESMGLGNVKCFKLIDTFVSPRSLKKILDSCSQLESFMLIAKKSYCLKFRVGDIAPQTLPQFLSVRQETLRYVELYWRPRPINDNVMDIVGSFKGLATLETLILGGPGFRFEKAENKKTFKACLVNLLPQSSRSVTIDSESMSLHEPVYALAEAVKQGSFPTLKEVRCYNWGEGDLTELVLKKISVGGSSTTRQEIGDWLERNKSSRILLSRLSRTCNVSFSAESKGLLNGKEVRTRSRLWLIHW</sequence>
<accession>A0A9P5BFF6</accession>
<dbReference type="OrthoDB" id="5104482at2759"/>
<comment type="caution">
    <text evidence="1">The sequence shown here is derived from an EMBL/GenBank/DDBJ whole genome shotgun (WGS) entry which is preliminary data.</text>
</comment>
<protein>
    <submittedName>
        <fullName evidence="1">Uncharacterized protein</fullName>
    </submittedName>
</protein>